<reference evidence="2 3" key="1">
    <citation type="submission" date="2016-12" db="EMBL/GenBank/DDBJ databases">
        <authorList>
            <person name="Song W.-J."/>
            <person name="Kurnit D.M."/>
        </authorList>
    </citation>
    <scope>NUCLEOTIDE SEQUENCE [LARGE SCALE GENOMIC DNA]</scope>
    <source>
        <strain evidence="2 3">STM7296</strain>
    </source>
</reference>
<name>A0A1N7RV60_9BURK</name>
<dbReference type="EMBL" id="CYGX02000019">
    <property type="protein sequence ID" value="SIT38998.1"/>
    <property type="molecule type" value="Genomic_DNA"/>
</dbReference>
<evidence type="ECO:0000256" key="1">
    <source>
        <dbReference type="SAM" id="MobiDB-lite"/>
    </source>
</evidence>
<evidence type="ECO:0000313" key="3">
    <source>
        <dbReference type="Proteomes" id="UP000187012"/>
    </source>
</evidence>
<evidence type="ECO:0000313" key="2">
    <source>
        <dbReference type="EMBL" id="SIT38998.1"/>
    </source>
</evidence>
<sequence length="102" mass="10711">MTDSLVKATASRFVRLLQRLCPRRTIVLASKKVHYIGSVKLGIALARVVSVILTVEGYACAPQPPRAGPGPRTARAPKEVPLGGAPKEVLSGDIPKTAKNAG</sequence>
<proteinExistence type="predicted"/>
<feature type="region of interest" description="Disordered" evidence="1">
    <location>
        <begin position="62"/>
        <end position="102"/>
    </location>
</feature>
<dbReference type="AlphaFoldDB" id="A0A1N7RV60"/>
<dbReference type="STRING" id="1247936.BN2475_190006"/>
<accession>A0A1N7RV60</accession>
<keyword evidence="3" id="KW-1185">Reference proteome</keyword>
<dbReference type="Proteomes" id="UP000187012">
    <property type="component" value="Unassembled WGS sequence"/>
</dbReference>
<gene>
    <name evidence="2" type="ORF">BN2475_190006</name>
</gene>
<organism evidence="2 3">
    <name type="scientific">Paraburkholderia ribeironis</name>
    <dbReference type="NCBI Taxonomy" id="1247936"/>
    <lineage>
        <taxon>Bacteria</taxon>
        <taxon>Pseudomonadati</taxon>
        <taxon>Pseudomonadota</taxon>
        <taxon>Betaproteobacteria</taxon>
        <taxon>Burkholderiales</taxon>
        <taxon>Burkholderiaceae</taxon>
        <taxon>Paraburkholderia</taxon>
    </lineage>
</organism>
<protein>
    <submittedName>
        <fullName evidence="2">Uncharacterized protein</fullName>
    </submittedName>
</protein>